<dbReference type="EMBL" id="SJPF01000002">
    <property type="protein sequence ID" value="TWT34599.1"/>
    <property type="molecule type" value="Genomic_DNA"/>
</dbReference>
<evidence type="ECO:0000313" key="2">
    <source>
        <dbReference type="Proteomes" id="UP000318878"/>
    </source>
</evidence>
<comment type="caution">
    <text evidence="1">The sequence shown here is derived from an EMBL/GenBank/DDBJ whole genome shotgun (WGS) entry which is preliminary data.</text>
</comment>
<dbReference type="RefSeq" id="WP_222434839.1">
    <property type="nucleotide sequence ID" value="NZ_SJPF01000002.1"/>
</dbReference>
<keyword evidence="2" id="KW-1185">Reference proteome</keyword>
<proteinExistence type="predicted"/>
<dbReference type="Gene3D" id="3.40.50.150">
    <property type="entry name" value="Vaccinia Virus protein VP39"/>
    <property type="match status" value="1"/>
</dbReference>
<organism evidence="1 2">
    <name type="scientific">Blastopirellula retiformator</name>
    <dbReference type="NCBI Taxonomy" id="2527970"/>
    <lineage>
        <taxon>Bacteria</taxon>
        <taxon>Pseudomonadati</taxon>
        <taxon>Planctomycetota</taxon>
        <taxon>Planctomycetia</taxon>
        <taxon>Pirellulales</taxon>
        <taxon>Pirellulaceae</taxon>
        <taxon>Blastopirellula</taxon>
    </lineage>
</organism>
<protein>
    <submittedName>
        <fullName evidence="1">Uncharacterized protein</fullName>
    </submittedName>
</protein>
<accession>A0A5C5V9Q0</accession>
<dbReference type="SUPFAM" id="SSF53335">
    <property type="entry name" value="S-adenosyl-L-methionine-dependent methyltransferases"/>
    <property type="match status" value="1"/>
</dbReference>
<evidence type="ECO:0000313" key="1">
    <source>
        <dbReference type="EMBL" id="TWT34599.1"/>
    </source>
</evidence>
<dbReference type="InterPro" id="IPR029063">
    <property type="entry name" value="SAM-dependent_MTases_sf"/>
</dbReference>
<gene>
    <name evidence="1" type="ORF">Enr8_20120</name>
</gene>
<dbReference type="Proteomes" id="UP000318878">
    <property type="component" value="Unassembled WGS sequence"/>
</dbReference>
<name>A0A5C5V9Q0_9BACT</name>
<dbReference type="AlphaFoldDB" id="A0A5C5V9Q0"/>
<reference evidence="1 2" key="1">
    <citation type="submission" date="2019-02" db="EMBL/GenBank/DDBJ databases">
        <title>Deep-cultivation of Planctomycetes and their phenomic and genomic characterization uncovers novel biology.</title>
        <authorList>
            <person name="Wiegand S."/>
            <person name="Jogler M."/>
            <person name="Boedeker C."/>
            <person name="Pinto D."/>
            <person name="Vollmers J."/>
            <person name="Rivas-Marin E."/>
            <person name="Kohn T."/>
            <person name="Peeters S.H."/>
            <person name="Heuer A."/>
            <person name="Rast P."/>
            <person name="Oberbeckmann S."/>
            <person name="Bunk B."/>
            <person name="Jeske O."/>
            <person name="Meyerdierks A."/>
            <person name="Storesund J.E."/>
            <person name="Kallscheuer N."/>
            <person name="Luecker S."/>
            <person name="Lage O.M."/>
            <person name="Pohl T."/>
            <person name="Merkel B.J."/>
            <person name="Hornburger P."/>
            <person name="Mueller R.-W."/>
            <person name="Bruemmer F."/>
            <person name="Labrenz M."/>
            <person name="Spormann A.M."/>
            <person name="Op Den Camp H."/>
            <person name="Overmann J."/>
            <person name="Amann R."/>
            <person name="Jetten M.S.M."/>
            <person name="Mascher T."/>
            <person name="Medema M.H."/>
            <person name="Devos D.P."/>
            <person name="Kaster A.-K."/>
            <person name="Ovreas L."/>
            <person name="Rohde M."/>
            <person name="Galperin M.Y."/>
            <person name="Jogler C."/>
        </authorList>
    </citation>
    <scope>NUCLEOTIDE SEQUENCE [LARGE SCALE GENOMIC DNA]</scope>
    <source>
        <strain evidence="1 2">Enr8</strain>
    </source>
</reference>
<sequence>MTAIEFGSGRSTRWFSTLVGRLISIEHNADWYAEVRDQLDDNVDYRHIPMSHPVTDPERPTYDETPAYVAVADELADQSIDFAVVDGAYRTHCVWHLIPKIAPGGYLLLDDVGMWPSLDELAIPADWSIADDSTNGVKRCIIWQAPPAETAAG</sequence>
<dbReference type="Pfam" id="PF13578">
    <property type="entry name" value="Methyltransf_24"/>
    <property type="match status" value="1"/>
</dbReference>